<dbReference type="Proteomes" id="UP000232196">
    <property type="component" value="Unassembled WGS sequence"/>
</dbReference>
<evidence type="ECO:0000313" key="1">
    <source>
        <dbReference type="EMBL" id="PJZ26322.1"/>
    </source>
</evidence>
<dbReference type="EMBL" id="NPDN01000003">
    <property type="protein sequence ID" value="PJZ26322.1"/>
    <property type="molecule type" value="Genomic_DNA"/>
</dbReference>
<name>A0A2M9XFE5_9LEPT</name>
<keyword evidence="2" id="KW-1185">Reference proteome</keyword>
<dbReference type="OrthoDB" id="310763at2"/>
<dbReference type="AlphaFoldDB" id="A0A2M9XFE5"/>
<gene>
    <name evidence="1" type="ORF">CH357_07455</name>
</gene>
<comment type="caution">
    <text evidence="1">The sequence shown here is derived from an EMBL/GenBank/DDBJ whole genome shotgun (WGS) entry which is preliminary data.</text>
</comment>
<proteinExistence type="predicted"/>
<evidence type="ECO:0000313" key="2">
    <source>
        <dbReference type="Proteomes" id="UP000232196"/>
    </source>
</evidence>
<accession>A0A2M9XFE5</accession>
<dbReference type="RefSeq" id="WP_100706110.1">
    <property type="nucleotide sequence ID" value="NZ_NPDL01000003.1"/>
</dbReference>
<reference evidence="1 2" key="1">
    <citation type="submission" date="2017-07" db="EMBL/GenBank/DDBJ databases">
        <title>Leptospira spp. isolated from tropical soils.</title>
        <authorList>
            <person name="Thibeaux R."/>
            <person name="Iraola G."/>
            <person name="Ferres I."/>
            <person name="Bierque E."/>
            <person name="Girault D."/>
            <person name="Soupe-Gilbert M.-E."/>
            <person name="Picardeau M."/>
            <person name="Goarant C."/>
        </authorList>
    </citation>
    <scope>NUCLEOTIDE SEQUENCE [LARGE SCALE GENOMIC DNA]</scope>
    <source>
        <strain evidence="1 2">MCA1-C-A1</strain>
    </source>
</reference>
<sequence>MVTLKNFLPKLYSLLLIVFALNTMGCYSRPKKSGLLDYMNISNIVSYLGGTASEINVQVNGLTNSGILIVELVSTGEQITFNAGAGTLTDTFSGVYDYNQTYTLNIFSQPATSPTQTCIISNPNLNLNFYNKTFVVNCAENWYKANVSVTGIDSTNTTNLQIYNNGTDLKTRTSNGTVSFDVGDGLAYDITIGTVPTVPSTHTCQVVTSPANGTISGADVNLQISCLSLMKTSVAAGGFMPSTKAMTFTFSGPVTGCILDSTGGGPPYSAGTANGSPGVTYIGNGARIAPTTLPWSFGALTFPQQVNFTLTGCSDAVASANNGAALSVTIKMMEGDVYFVRYAAGDDSNSCLDPSDACLTIQAAVNKCSSSFICNIFVEGGVFLSGDGIYKITSSVSPITLTSSGGIRLLGSFDSTFNTQSLDATPSTIVDARPNSGGGSCAGSVGLGTDECAPITITAAGMGNDPNKAHVVQGFSIVADITKKFAFGIRIVNGNSDSYSYIIGNYISGGNTSGNSATGGVRGGIYLNSSNSTNVIDTNVIKGGYNVDGSYGVVTFSANAYLYRNRISGDKTNLSTGTSAAVNITSYNDPVIAILNNTMNYRQYSDSSDVTSFFSYGINSYENTATTKYHIAGNTIYSSGGINSNTGINMYGVSTKAQMLNNLVHIPSGSASPTCAHFTNTPTTSSVFQGNDLDCSTGTKVISSGTSFNVYCTSGAFSTSALCSLTTTFLNDIIVNTRGVQNFTNTPIFAAYPALQPWLALGLATGSGGSCNIVYGGVNTFSSLGSFDSEYLLDATIVSPVTRVGGESQTPPGSYGYSIGAFEVDDTSCVP</sequence>
<organism evidence="1 2">
    <name type="scientific">Leptospira hartskeerlii</name>
    <dbReference type="NCBI Taxonomy" id="2023177"/>
    <lineage>
        <taxon>Bacteria</taxon>
        <taxon>Pseudomonadati</taxon>
        <taxon>Spirochaetota</taxon>
        <taxon>Spirochaetia</taxon>
        <taxon>Leptospirales</taxon>
        <taxon>Leptospiraceae</taxon>
        <taxon>Leptospira</taxon>
    </lineage>
</organism>
<protein>
    <submittedName>
        <fullName evidence="1">Uncharacterized protein</fullName>
    </submittedName>
</protein>